<dbReference type="AlphaFoldDB" id="A0A0C2IPH0"/>
<proteinExistence type="predicted"/>
<reference evidence="1 2" key="1">
    <citation type="journal article" date="2014" name="Genome Biol. Evol.">
        <title>The genome of the myxosporean Thelohanellus kitauei shows adaptations to nutrient acquisition within its fish host.</title>
        <authorList>
            <person name="Yang Y."/>
            <person name="Xiong J."/>
            <person name="Zhou Z."/>
            <person name="Huo F."/>
            <person name="Miao W."/>
            <person name="Ran C."/>
            <person name="Liu Y."/>
            <person name="Zhang J."/>
            <person name="Feng J."/>
            <person name="Wang M."/>
            <person name="Wang M."/>
            <person name="Wang L."/>
            <person name="Yao B."/>
        </authorList>
    </citation>
    <scope>NUCLEOTIDE SEQUENCE [LARGE SCALE GENOMIC DNA]</scope>
    <source>
        <strain evidence="1">Wuqing</strain>
    </source>
</reference>
<organism evidence="1 2">
    <name type="scientific">Thelohanellus kitauei</name>
    <name type="common">Myxosporean</name>
    <dbReference type="NCBI Taxonomy" id="669202"/>
    <lineage>
        <taxon>Eukaryota</taxon>
        <taxon>Metazoa</taxon>
        <taxon>Cnidaria</taxon>
        <taxon>Myxozoa</taxon>
        <taxon>Myxosporea</taxon>
        <taxon>Bivalvulida</taxon>
        <taxon>Platysporina</taxon>
        <taxon>Myxobolidae</taxon>
        <taxon>Thelohanellus</taxon>
    </lineage>
</organism>
<keyword evidence="2" id="KW-1185">Reference proteome</keyword>
<evidence type="ECO:0000313" key="1">
    <source>
        <dbReference type="EMBL" id="KII67384.1"/>
    </source>
</evidence>
<comment type="caution">
    <text evidence="1">The sequence shown here is derived from an EMBL/GenBank/DDBJ whole genome shotgun (WGS) entry which is preliminary data.</text>
</comment>
<gene>
    <name evidence="1" type="ORF">RF11_05150</name>
</gene>
<evidence type="ECO:0000313" key="2">
    <source>
        <dbReference type="Proteomes" id="UP000031668"/>
    </source>
</evidence>
<protein>
    <submittedName>
        <fullName evidence="1">Uncharacterized protein</fullName>
    </submittedName>
</protein>
<dbReference type="EMBL" id="JWZT01003211">
    <property type="protein sequence ID" value="KII67384.1"/>
    <property type="molecule type" value="Genomic_DNA"/>
</dbReference>
<name>A0A0C2IPH0_THEKT</name>
<accession>A0A0C2IPH0</accession>
<dbReference type="Proteomes" id="UP000031668">
    <property type="component" value="Unassembled WGS sequence"/>
</dbReference>
<sequence>MLRVLNHMFYDISFSNMGRYVLLASFRTTLPPFIFLCKFVHNFIKPNFDIFASKKALSVDFKNVTTNLDQLASALKFSRIKLNCRVSIDANMGILCHVIIT</sequence>